<proteinExistence type="predicted"/>
<dbReference type="PATRIC" id="fig|33014.5.peg.2975"/>
<dbReference type="PANTHER" id="PTHR37314:SF4">
    <property type="entry name" value="UPF0700 TRANSMEMBRANE PROTEIN YOAK"/>
    <property type="match status" value="1"/>
</dbReference>
<dbReference type="RefSeq" id="WP_045529885.1">
    <property type="nucleotide sequence ID" value="NZ_CP011043.1"/>
</dbReference>
<dbReference type="HOGENOM" id="CLU_061825_2_0_11"/>
<organism evidence="2 3">
    <name type="scientific">Clavibacter michiganensis subsp. insidiosus</name>
    <dbReference type="NCBI Taxonomy" id="33014"/>
    <lineage>
        <taxon>Bacteria</taxon>
        <taxon>Bacillati</taxon>
        <taxon>Actinomycetota</taxon>
        <taxon>Actinomycetes</taxon>
        <taxon>Micrococcales</taxon>
        <taxon>Microbacteriaceae</taxon>
        <taxon>Clavibacter</taxon>
    </lineage>
</organism>
<sequence>MPRNWPEGAYVAALLVLTTATGAIDGVSYLALDRVFTGNMTGNVIFIGFGLVGVAGVPVLNNAVALLAFMAGAVIASRITCRAPTDLRLPRSAAWILVVNTLLTFALAGAWSAVGTLDTGVMIAITGLFSLLLGAQAAAVRSIGLSDLSTVVVTMTAVNLSSDSRVAGGTGAAWRRRFGAIAAMATGALVSALITTRIGAPWALLVAGTLMAAGVGLLANARRIERTLVREEAPDRAAGGPDGLPA</sequence>
<gene>
    <name evidence="2" type="ORF">VO01_14410</name>
</gene>
<dbReference type="AlphaFoldDB" id="A0A0D5CLL9"/>
<dbReference type="EMBL" id="CP011043">
    <property type="protein sequence ID" value="AJW80152.1"/>
    <property type="molecule type" value="Genomic_DNA"/>
</dbReference>
<evidence type="ECO:0000313" key="2">
    <source>
        <dbReference type="EMBL" id="AJW80152.1"/>
    </source>
</evidence>
<evidence type="ECO:0000256" key="1">
    <source>
        <dbReference type="SAM" id="Phobius"/>
    </source>
</evidence>
<feature type="transmembrane region" description="Helical" evidence="1">
    <location>
        <begin position="93"/>
        <end position="114"/>
    </location>
</feature>
<dbReference type="Pfam" id="PF06912">
    <property type="entry name" value="DUF1275"/>
    <property type="match status" value="1"/>
</dbReference>
<feature type="transmembrane region" description="Helical" evidence="1">
    <location>
        <begin position="120"/>
        <end position="140"/>
    </location>
</feature>
<evidence type="ECO:0000313" key="3">
    <source>
        <dbReference type="Proteomes" id="UP000032604"/>
    </source>
</evidence>
<accession>A0A0D5CLL9</accession>
<keyword evidence="1" id="KW-0812">Transmembrane</keyword>
<keyword evidence="1" id="KW-1133">Transmembrane helix</keyword>
<dbReference type="KEGG" id="cmh:VO01_14410"/>
<evidence type="ECO:0008006" key="4">
    <source>
        <dbReference type="Google" id="ProtNLM"/>
    </source>
</evidence>
<dbReference type="InterPro" id="IPR010699">
    <property type="entry name" value="DUF1275"/>
</dbReference>
<feature type="transmembrane region" description="Helical" evidence="1">
    <location>
        <begin position="202"/>
        <end position="221"/>
    </location>
</feature>
<dbReference type="PANTHER" id="PTHR37314">
    <property type="entry name" value="SLR0142 PROTEIN"/>
    <property type="match status" value="1"/>
</dbReference>
<feature type="transmembrane region" description="Helical" evidence="1">
    <location>
        <begin position="12"/>
        <end position="32"/>
    </location>
</feature>
<feature type="transmembrane region" description="Helical" evidence="1">
    <location>
        <begin position="39"/>
        <end position="57"/>
    </location>
</feature>
<keyword evidence="1" id="KW-0472">Membrane</keyword>
<reference evidence="2 3" key="1">
    <citation type="journal article" date="2015" name="Genome Announc.">
        <title>Complete Genome Sequence of Clavibacter michiganensis subsp. insidiosus R1-1 Using PacBio Single-Molecule Real-Time Technology.</title>
        <authorList>
            <person name="Lu Y."/>
            <person name="Samac D.A."/>
            <person name="Glazebrook J."/>
            <person name="Ishimaru C.A."/>
        </authorList>
    </citation>
    <scope>NUCLEOTIDE SEQUENCE [LARGE SCALE GENOMIC DNA]</scope>
    <source>
        <strain evidence="2 3">R1-1</strain>
    </source>
</reference>
<name>A0A0D5CLL9_9MICO</name>
<protein>
    <recommendedName>
        <fullName evidence="4">DUF1275 domain-containing protein</fullName>
    </recommendedName>
</protein>
<dbReference type="OrthoDB" id="4272751at2"/>
<dbReference type="Proteomes" id="UP000032604">
    <property type="component" value="Chromosome"/>
</dbReference>